<evidence type="ECO:0000313" key="6">
    <source>
        <dbReference type="EMBL" id="KYR01561.1"/>
    </source>
</evidence>
<dbReference type="AlphaFoldDB" id="A0A152A639"/>
<protein>
    <submittedName>
        <fullName evidence="6">Immunoglobulin E-set domain-containing protein</fullName>
    </submittedName>
</protein>
<keyword evidence="2" id="KW-0325">Glycoprotein</keyword>
<feature type="transmembrane region" description="Helical" evidence="4">
    <location>
        <begin position="641"/>
        <end position="662"/>
    </location>
</feature>
<evidence type="ECO:0000256" key="2">
    <source>
        <dbReference type="ARBA" id="ARBA00023180"/>
    </source>
</evidence>
<evidence type="ECO:0000313" key="7">
    <source>
        <dbReference type="Proteomes" id="UP000076078"/>
    </source>
</evidence>
<organism evidence="6 7">
    <name type="scientific">Tieghemostelium lacteum</name>
    <name type="common">Slime mold</name>
    <name type="synonym">Dictyostelium lacteum</name>
    <dbReference type="NCBI Taxonomy" id="361077"/>
    <lineage>
        <taxon>Eukaryota</taxon>
        <taxon>Amoebozoa</taxon>
        <taxon>Evosea</taxon>
        <taxon>Eumycetozoa</taxon>
        <taxon>Dictyostelia</taxon>
        <taxon>Dictyosteliales</taxon>
        <taxon>Raperosteliaceae</taxon>
        <taxon>Tieghemostelium</taxon>
    </lineage>
</organism>
<name>A0A152A639_TIELA</name>
<dbReference type="InterPro" id="IPR052014">
    <property type="entry name" value="Dictyostelium_Tiger"/>
</dbReference>
<dbReference type="PANTHER" id="PTHR31341">
    <property type="entry name" value="IPT/TIG DOMAIN-CONTAINING PROTEIN-RELATED-RELATED"/>
    <property type="match status" value="1"/>
</dbReference>
<evidence type="ECO:0000256" key="3">
    <source>
        <dbReference type="SAM" id="MobiDB-lite"/>
    </source>
</evidence>
<comment type="caution">
    <text evidence="6">The sequence shown here is derived from an EMBL/GenBank/DDBJ whole genome shotgun (WGS) entry which is preliminary data.</text>
</comment>
<dbReference type="Proteomes" id="UP000076078">
    <property type="component" value="Unassembled WGS sequence"/>
</dbReference>
<keyword evidence="1 5" id="KW-0732">Signal</keyword>
<keyword evidence="4" id="KW-0812">Transmembrane</keyword>
<keyword evidence="4" id="KW-0472">Membrane</keyword>
<reference evidence="6 7" key="1">
    <citation type="submission" date="2015-12" db="EMBL/GenBank/DDBJ databases">
        <title>Dictyostelia acquired genes for synthesis and detection of signals that induce cell-type specialization by lateral gene transfer from prokaryotes.</title>
        <authorList>
            <person name="Gloeckner G."/>
            <person name="Schaap P."/>
        </authorList>
    </citation>
    <scope>NUCLEOTIDE SEQUENCE [LARGE SCALE GENOMIC DNA]</scope>
    <source>
        <strain evidence="6 7">TK</strain>
    </source>
</reference>
<dbReference type="InParanoid" id="A0A152A639"/>
<accession>A0A152A639</accession>
<sequence>MYHKKLLSIYILFLLFILVKCDPYISLVDYKSENSKYIAITIQGANFGVSGLVILGSTSISTSSYSDKLIFFDYETNQSQLVNITVISNGKYSNPYLIQIVPTINVITPIHLDGGVVTFYGNRLNSEMNNVKMIVTFSKDGQTDLICKNPENPIVNNSPDYTRLLCNIDTPGEPNESWTPSLKLDVIRNAVPAPYLTFLNLMEITNIQAKKYSNYYTLSVFGRYLHLTKTILLNNVPIEYSPNLDNTITIVFLDVNVVPRNTIIQILDKKNISTPLFKIQNPPIITSITGPVVTGGNVTISGMFLNFGSNDTMGSNLTVYNADDNQNFCPDGILQISDGSWVCNCSEISENVRIRLSVGNRISNMMTIYYNPSVDRFSIMIVNGTVYGVIDGQLLGKGDDITLMLNSTNLNTTYENGRLRFKMNPELTNEMLLKIRVFNKTSPVKPIALKPVILEIPAPPTSGGKVTVRGYYFFGPLNLQYSLDNGVNILNVNSSDIFKSNDNTFGAIINFPPGSGNYIQMIQSDNLLYTPDYMGYQPPTVTESIVTVETSTITIKGRNHALPCGVAFNSISYVTNCSVDSTYSVTTCFMDPQDVKSLTEGITFNLNVNGQIGNGSITSIIQPPITETPETIIETKPINKLALILSVAIPLPIIVAIAAFFLMKYRNRTHTQDEIDKFNNFIGVEEQSRTSSQSIVISTKQPKQVPQNPNQSIPPQISSTPPSNQPPQPQIQIITPPTPPLPPQQPPQLMILGQLDGGNCGKSNFNDDIRTAAKSFNDIISIDDSCSLNDSSSSDGY</sequence>
<proteinExistence type="predicted"/>
<evidence type="ECO:0000256" key="5">
    <source>
        <dbReference type="SAM" id="SignalP"/>
    </source>
</evidence>
<feature type="chain" id="PRO_5007593657" evidence="5">
    <location>
        <begin position="22"/>
        <end position="797"/>
    </location>
</feature>
<dbReference type="EMBL" id="LODT01000006">
    <property type="protein sequence ID" value="KYR01561.1"/>
    <property type="molecule type" value="Genomic_DNA"/>
</dbReference>
<keyword evidence="7" id="KW-1185">Reference proteome</keyword>
<keyword evidence="4" id="KW-1133">Transmembrane helix</keyword>
<gene>
    <name evidence="6" type="ORF">DLAC_01555</name>
</gene>
<feature type="compositionally biased region" description="Low complexity" evidence="3">
    <location>
        <begin position="700"/>
        <end position="722"/>
    </location>
</feature>
<evidence type="ECO:0000256" key="4">
    <source>
        <dbReference type="SAM" id="Phobius"/>
    </source>
</evidence>
<feature type="signal peptide" evidence="5">
    <location>
        <begin position="1"/>
        <end position="21"/>
    </location>
</feature>
<evidence type="ECO:0000256" key="1">
    <source>
        <dbReference type="ARBA" id="ARBA00022729"/>
    </source>
</evidence>
<feature type="region of interest" description="Disordered" evidence="3">
    <location>
        <begin position="692"/>
        <end position="746"/>
    </location>
</feature>
<feature type="compositionally biased region" description="Pro residues" evidence="3">
    <location>
        <begin position="736"/>
        <end position="746"/>
    </location>
</feature>